<organism evidence="2 3">
    <name type="scientific">Sandarakinorhabdus fusca</name>
    <dbReference type="NCBI Taxonomy" id="1439888"/>
    <lineage>
        <taxon>Bacteria</taxon>
        <taxon>Pseudomonadati</taxon>
        <taxon>Pseudomonadota</taxon>
        <taxon>Alphaproteobacteria</taxon>
        <taxon>Sphingomonadales</taxon>
        <taxon>Sphingosinicellaceae</taxon>
        <taxon>Sandarakinorhabdus</taxon>
    </lineage>
</organism>
<keyword evidence="3" id="KW-1185">Reference proteome</keyword>
<name>A0A7C9KKX2_9SPHN</name>
<gene>
    <name evidence="2" type="ORF">F3168_05890</name>
</gene>
<evidence type="ECO:0000313" key="3">
    <source>
        <dbReference type="Proteomes" id="UP000481327"/>
    </source>
</evidence>
<reference evidence="2 3" key="1">
    <citation type="submission" date="2019-09" db="EMBL/GenBank/DDBJ databases">
        <title>Polymorphobacter sp. isolated from a lake in China.</title>
        <authorList>
            <person name="Liu Z."/>
        </authorList>
    </citation>
    <scope>NUCLEOTIDE SEQUENCE [LARGE SCALE GENOMIC DNA]</scope>
    <source>
        <strain evidence="2 3">D40P</strain>
    </source>
</reference>
<dbReference type="Gene3D" id="2.40.160.130">
    <property type="entry name" value="Capsule assembly protein Wzi"/>
    <property type="match status" value="1"/>
</dbReference>
<feature type="chain" id="PRO_5028934464" description="Capsule assembly Wzi family protein" evidence="1">
    <location>
        <begin position="23"/>
        <end position="493"/>
    </location>
</feature>
<comment type="caution">
    <text evidence="2">The sequence shown here is derived from an EMBL/GenBank/DDBJ whole genome shotgun (WGS) entry which is preliminary data.</text>
</comment>
<dbReference type="InterPro" id="IPR038636">
    <property type="entry name" value="Wzi_sf"/>
</dbReference>
<evidence type="ECO:0000313" key="2">
    <source>
        <dbReference type="EMBL" id="MQT16783.1"/>
    </source>
</evidence>
<evidence type="ECO:0000256" key="1">
    <source>
        <dbReference type="SAM" id="SignalP"/>
    </source>
</evidence>
<proteinExistence type="predicted"/>
<dbReference type="AlphaFoldDB" id="A0A7C9KKX2"/>
<dbReference type="OrthoDB" id="101884at2"/>
<keyword evidence="1" id="KW-0732">Signal</keyword>
<evidence type="ECO:0008006" key="4">
    <source>
        <dbReference type="Google" id="ProtNLM"/>
    </source>
</evidence>
<dbReference type="Proteomes" id="UP000481327">
    <property type="component" value="Unassembled WGS sequence"/>
</dbReference>
<accession>A0A7C9KKX2</accession>
<dbReference type="InterPro" id="IPR026950">
    <property type="entry name" value="Caps_assemb_Wzi"/>
</dbReference>
<dbReference type="Pfam" id="PF14052">
    <property type="entry name" value="Caps_assemb_Wzi"/>
    <property type="match status" value="1"/>
</dbReference>
<feature type="signal peptide" evidence="1">
    <location>
        <begin position="1"/>
        <end position="22"/>
    </location>
</feature>
<protein>
    <recommendedName>
        <fullName evidence="4">Capsule assembly Wzi family protein</fullName>
    </recommendedName>
</protein>
<dbReference type="EMBL" id="WIOL01000002">
    <property type="protein sequence ID" value="MQT16783.1"/>
    <property type="molecule type" value="Genomic_DNA"/>
</dbReference>
<sequence length="493" mass="53163">MAARMLKRLTPVLLLLAQPALAAPWADVGDRQLRTDIEVLKSAGIIRGPVNSWPLPWAQIDNGINSIGTVPLAPHVTAALSRVRALSDRARQTTSMEVTLAATNRVQQVRDFGGGARQKGDFAYHGEVDTGAFFVSYGAGYRPGQVGKDYHFEPGYVAVKSGNWAVYAGFAEIWFGPGNDGTLLFSNSARPFPKLGIRRLSPDPLNIPVLRWLGPVKVEAFGGVLAEQRDYRNPLVMGMRVAFEPVRGLEIGLQRAIQMCGSGRPCSAGSFGKAWFGLGNTDNGNLGNDPGNQLAGFDISYARMIGQVTAKAYFEGIADDRRNLGLAHYARLGGVQLAGPLGGRGASWAGFVEYTDTLGAKLFGGGTAPGLVYNSFIYTSGFTYKGQPIGYSLDGDTRTLTVSGSATDIRNRRYYASFRHIDLNVTAGQFIDTSPRNRVSATSETIKVFTVGTELPTRIGDFRIEGRLQDDAPNTPGASKLYPAIEVALRTRF</sequence>